<dbReference type="PANTHER" id="PTHR30055">
    <property type="entry name" value="HTH-TYPE TRANSCRIPTIONAL REGULATOR RUTR"/>
    <property type="match status" value="1"/>
</dbReference>
<keyword evidence="2" id="KW-0238">DNA-binding</keyword>
<organism evidence="5 6">
    <name type="scientific">Paractinoplanes tereljensis</name>
    <dbReference type="NCBI Taxonomy" id="571912"/>
    <lineage>
        <taxon>Bacteria</taxon>
        <taxon>Bacillati</taxon>
        <taxon>Actinomycetota</taxon>
        <taxon>Actinomycetes</taxon>
        <taxon>Micromonosporales</taxon>
        <taxon>Micromonosporaceae</taxon>
        <taxon>Paractinoplanes</taxon>
    </lineage>
</organism>
<dbReference type="Pfam" id="PF02909">
    <property type="entry name" value="TetR_C_1"/>
    <property type="match status" value="1"/>
</dbReference>
<dbReference type="SUPFAM" id="SSF48498">
    <property type="entry name" value="Tetracyclin repressor-like, C-terminal domain"/>
    <property type="match status" value="1"/>
</dbReference>
<dbReference type="GO" id="GO:0045892">
    <property type="term" value="P:negative regulation of DNA-templated transcription"/>
    <property type="evidence" value="ECO:0007669"/>
    <property type="project" value="InterPro"/>
</dbReference>
<comment type="caution">
    <text evidence="5">The sequence shown here is derived from an EMBL/GenBank/DDBJ whole genome shotgun (WGS) entry which is preliminary data.</text>
</comment>
<accession>A0A919NMK4</accession>
<dbReference type="RefSeq" id="WP_203808301.1">
    <property type="nucleotide sequence ID" value="NZ_BOMY01000030.1"/>
</dbReference>
<dbReference type="AlphaFoldDB" id="A0A919NMK4"/>
<keyword evidence="6" id="KW-1185">Reference proteome</keyword>
<protein>
    <submittedName>
        <fullName evidence="5">TetR family transcriptional regulator</fullName>
    </submittedName>
</protein>
<feature type="domain" description="Tetracycline repressor TetR C-terminal" evidence="4">
    <location>
        <begin position="71"/>
        <end position="189"/>
    </location>
</feature>
<dbReference type="Proteomes" id="UP000623608">
    <property type="component" value="Unassembled WGS sequence"/>
</dbReference>
<gene>
    <name evidence="5" type="ORF">Ate02nite_43090</name>
</gene>
<sequence>MRKTLDERAIYRAALELIDREGTFSLAQLAGHLGVRAPSLYTHVPSRDAIVEGVRHLVVAGIDHGGFALDPWDEALTAWARSYLAAFAAHPNTIRMLASTPVRADALLRQYEAAVGCLLRAGWPDAEVMHVIITVESYVLGSALAAPAPLGPAGREYPLLNRVLAESPPGARDSFEAGLAVLLAGFEQRLASLRN</sequence>
<evidence type="ECO:0000313" key="6">
    <source>
        <dbReference type="Proteomes" id="UP000623608"/>
    </source>
</evidence>
<evidence type="ECO:0000259" key="4">
    <source>
        <dbReference type="Pfam" id="PF02909"/>
    </source>
</evidence>
<dbReference type="GO" id="GO:0003700">
    <property type="term" value="F:DNA-binding transcription factor activity"/>
    <property type="evidence" value="ECO:0007669"/>
    <property type="project" value="TreeGrafter"/>
</dbReference>
<evidence type="ECO:0000313" key="5">
    <source>
        <dbReference type="EMBL" id="GIF21579.1"/>
    </source>
</evidence>
<name>A0A919NMK4_9ACTN</name>
<dbReference type="InterPro" id="IPR050109">
    <property type="entry name" value="HTH-type_TetR-like_transc_reg"/>
</dbReference>
<dbReference type="InterPro" id="IPR009057">
    <property type="entry name" value="Homeodomain-like_sf"/>
</dbReference>
<evidence type="ECO:0000256" key="2">
    <source>
        <dbReference type="ARBA" id="ARBA00023125"/>
    </source>
</evidence>
<keyword evidence="1" id="KW-0805">Transcription regulation</keyword>
<dbReference type="EMBL" id="BOMY01000030">
    <property type="protein sequence ID" value="GIF21579.1"/>
    <property type="molecule type" value="Genomic_DNA"/>
</dbReference>
<proteinExistence type="predicted"/>
<dbReference type="InterPro" id="IPR004111">
    <property type="entry name" value="Repressor_TetR_C"/>
</dbReference>
<reference evidence="5" key="1">
    <citation type="submission" date="2021-01" db="EMBL/GenBank/DDBJ databases">
        <title>Whole genome shotgun sequence of Actinoplanes tereljensis NBRC 105297.</title>
        <authorList>
            <person name="Komaki H."/>
            <person name="Tamura T."/>
        </authorList>
    </citation>
    <scope>NUCLEOTIDE SEQUENCE</scope>
    <source>
        <strain evidence="5">NBRC 105297</strain>
    </source>
</reference>
<dbReference type="Gene3D" id="1.10.357.10">
    <property type="entry name" value="Tetracycline Repressor, domain 2"/>
    <property type="match status" value="1"/>
</dbReference>
<dbReference type="SUPFAM" id="SSF46689">
    <property type="entry name" value="Homeodomain-like"/>
    <property type="match status" value="1"/>
</dbReference>
<dbReference type="PANTHER" id="PTHR30055:SF151">
    <property type="entry name" value="TRANSCRIPTIONAL REGULATORY PROTEIN"/>
    <property type="match status" value="1"/>
</dbReference>
<keyword evidence="3" id="KW-0804">Transcription</keyword>
<dbReference type="GO" id="GO:0000976">
    <property type="term" value="F:transcription cis-regulatory region binding"/>
    <property type="evidence" value="ECO:0007669"/>
    <property type="project" value="TreeGrafter"/>
</dbReference>
<evidence type="ECO:0000256" key="1">
    <source>
        <dbReference type="ARBA" id="ARBA00023015"/>
    </source>
</evidence>
<dbReference type="InterPro" id="IPR036271">
    <property type="entry name" value="Tet_transcr_reg_TetR-rel_C_sf"/>
</dbReference>
<evidence type="ECO:0000256" key="3">
    <source>
        <dbReference type="ARBA" id="ARBA00023163"/>
    </source>
</evidence>